<sequence length="418" mass="43713">MSSRRSARNRPAKGRGARSGIPPSTMRVRDVLVEAVAALTARPGRAALTTLGTILGVGTLVVVLCLTGTLQNQIGSRFDAFVARTVTVSDARLSSGQAFPFTREAEEKAARLNGVTHVGSRWTVNLETVSITAPLAKKSVTASILGATAGLWDVVEPHIASGRTHDRFHDAHTSDVVVLGASVAAQLGIESVVTLPAISIDNRPYTVVGIIDKVARQPDLLLSVIVPAPTAIARWGTPETKAQATMTIVTDFGAAAQIANEAPRAIAPLDLSAVRSIPPPDPRTLRDAVNTDLTGLFLALALICIFIGAVGIANTTLVAVLERIGEIGLRRSVGARRRHIAAQIISESAILGALGGAIGASIGTISVLIISITQQWTPIIDPTIELTAPLIGMATGILAGLYPSWQATQIEPTEALRR</sequence>
<evidence type="ECO:0000313" key="12">
    <source>
        <dbReference type="Proteomes" id="UP000219994"/>
    </source>
</evidence>
<dbReference type="EMBL" id="NAEP01000052">
    <property type="protein sequence ID" value="PDQ34478.1"/>
    <property type="molecule type" value="Genomic_DNA"/>
</dbReference>
<evidence type="ECO:0000256" key="5">
    <source>
        <dbReference type="ARBA" id="ARBA00023136"/>
    </source>
</evidence>
<keyword evidence="3 8" id="KW-0812">Transmembrane</keyword>
<evidence type="ECO:0000256" key="1">
    <source>
        <dbReference type="ARBA" id="ARBA00004651"/>
    </source>
</evidence>
<feature type="transmembrane region" description="Helical" evidence="8">
    <location>
        <begin position="384"/>
        <end position="402"/>
    </location>
</feature>
<accession>A0A2A6FP79</accession>
<dbReference type="PANTHER" id="PTHR30572:SF4">
    <property type="entry name" value="ABC TRANSPORTER PERMEASE YTRF"/>
    <property type="match status" value="1"/>
</dbReference>
<dbReference type="InterPro" id="IPR003838">
    <property type="entry name" value="ABC3_permease_C"/>
</dbReference>
<dbReference type="Pfam" id="PF12704">
    <property type="entry name" value="MacB_PCD"/>
    <property type="match status" value="1"/>
</dbReference>
<feature type="compositionally biased region" description="Basic residues" evidence="7">
    <location>
        <begin position="1"/>
        <end position="16"/>
    </location>
</feature>
<dbReference type="InterPro" id="IPR025857">
    <property type="entry name" value="MacB_PCD"/>
</dbReference>
<comment type="similarity">
    <text evidence="6">Belongs to the ABC-4 integral membrane protein family.</text>
</comment>
<feature type="domain" description="ABC3 transporter permease C-terminal" evidence="9">
    <location>
        <begin position="299"/>
        <end position="412"/>
    </location>
</feature>
<dbReference type="PANTHER" id="PTHR30572">
    <property type="entry name" value="MEMBRANE COMPONENT OF TRANSPORTER-RELATED"/>
    <property type="match status" value="1"/>
</dbReference>
<evidence type="ECO:0000256" key="2">
    <source>
        <dbReference type="ARBA" id="ARBA00022475"/>
    </source>
</evidence>
<comment type="subcellular location">
    <subcellularLocation>
        <location evidence="1">Cell membrane</location>
        <topology evidence="1">Multi-pass membrane protein</topology>
    </subcellularLocation>
</comment>
<comment type="caution">
    <text evidence="11">The sequence shown here is derived from an EMBL/GenBank/DDBJ whole genome shotgun (WGS) entry which is preliminary data.</text>
</comment>
<feature type="region of interest" description="Disordered" evidence="7">
    <location>
        <begin position="1"/>
        <end position="23"/>
    </location>
</feature>
<evidence type="ECO:0000259" key="10">
    <source>
        <dbReference type="Pfam" id="PF12704"/>
    </source>
</evidence>
<evidence type="ECO:0000256" key="7">
    <source>
        <dbReference type="SAM" id="MobiDB-lite"/>
    </source>
</evidence>
<keyword evidence="5 8" id="KW-0472">Membrane</keyword>
<feature type="transmembrane region" description="Helical" evidence="8">
    <location>
        <begin position="342"/>
        <end position="372"/>
    </location>
</feature>
<evidence type="ECO:0000313" key="11">
    <source>
        <dbReference type="EMBL" id="PDQ34478.1"/>
    </source>
</evidence>
<evidence type="ECO:0000256" key="6">
    <source>
        <dbReference type="ARBA" id="ARBA00038076"/>
    </source>
</evidence>
<evidence type="ECO:0000256" key="4">
    <source>
        <dbReference type="ARBA" id="ARBA00022989"/>
    </source>
</evidence>
<reference evidence="12" key="1">
    <citation type="submission" date="2017-03" db="EMBL/GenBank/DDBJ databases">
        <authorList>
            <person name="Lund M.B."/>
        </authorList>
    </citation>
    <scope>NUCLEOTIDE SEQUENCE [LARGE SCALE GENOMIC DNA]</scope>
</reference>
<dbReference type="Proteomes" id="UP000219994">
    <property type="component" value="Unassembled WGS sequence"/>
</dbReference>
<protein>
    <recommendedName>
        <fullName evidence="13">ABC transporter</fullName>
    </recommendedName>
</protein>
<keyword evidence="4 8" id="KW-1133">Transmembrane helix</keyword>
<gene>
    <name evidence="11" type="ORF">B5766_11155</name>
</gene>
<evidence type="ECO:0000256" key="3">
    <source>
        <dbReference type="ARBA" id="ARBA00022692"/>
    </source>
</evidence>
<dbReference type="GO" id="GO:0022857">
    <property type="term" value="F:transmembrane transporter activity"/>
    <property type="evidence" value="ECO:0007669"/>
    <property type="project" value="TreeGrafter"/>
</dbReference>
<keyword evidence="2" id="KW-1003">Cell membrane</keyword>
<dbReference type="InterPro" id="IPR050250">
    <property type="entry name" value="Macrolide_Exporter_MacB"/>
</dbReference>
<feature type="domain" description="MacB-like periplasmic core" evidence="10">
    <location>
        <begin position="47"/>
        <end position="255"/>
    </location>
</feature>
<organism evidence="11 12">
    <name type="scientific">Candidatus Lumbricidiphila eiseniae</name>
    <dbReference type="NCBI Taxonomy" id="1969409"/>
    <lineage>
        <taxon>Bacteria</taxon>
        <taxon>Bacillati</taxon>
        <taxon>Actinomycetota</taxon>
        <taxon>Actinomycetes</taxon>
        <taxon>Micrococcales</taxon>
        <taxon>Microbacteriaceae</taxon>
        <taxon>Candidatus Lumbricidiphila</taxon>
    </lineage>
</organism>
<dbReference type="AlphaFoldDB" id="A0A2A6FP79"/>
<evidence type="ECO:0000259" key="9">
    <source>
        <dbReference type="Pfam" id="PF02687"/>
    </source>
</evidence>
<feature type="transmembrane region" description="Helical" evidence="8">
    <location>
        <begin position="296"/>
        <end position="321"/>
    </location>
</feature>
<dbReference type="GO" id="GO:0005886">
    <property type="term" value="C:plasma membrane"/>
    <property type="evidence" value="ECO:0007669"/>
    <property type="project" value="UniProtKB-SubCell"/>
</dbReference>
<evidence type="ECO:0000256" key="8">
    <source>
        <dbReference type="SAM" id="Phobius"/>
    </source>
</evidence>
<dbReference type="Pfam" id="PF02687">
    <property type="entry name" value="FtsX"/>
    <property type="match status" value="1"/>
</dbReference>
<proteinExistence type="inferred from homology"/>
<name>A0A2A6FP79_9MICO</name>
<feature type="transmembrane region" description="Helical" evidence="8">
    <location>
        <begin position="48"/>
        <end position="70"/>
    </location>
</feature>
<evidence type="ECO:0008006" key="13">
    <source>
        <dbReference type="Google" id="ProtNLM"/>
    </source>
</evidence>